<evidence type="ECO:0000256" key="1">
    <source>
        <dbReference type="ARBA" id="ARBA00004701"/>
    </source>
</evidence>
<reference evidence="8 9" key="1">
    <citation type="submission" date="2018-02" db="EMBL/GenBank/DDBJ databases">
        <title>The genomes of Aspergillus section Nigri reveals drivers in fungal speciation.</title>
        <authorList>
            <consortium name="DOE Joint Genome Institute"/>
            <person name="Vesth T.C."/>
            <person name="Nybo J."/>
            <person name="Theobald S."/>
            <person name="Brandl J."/>
            <person name="Frisvad J.C."/>
            <person name="Nielsen K.F."/>
            <person name="Lyhne E.K."/>
            <person name="Kogle M.E."/>
            <person name="Kuo A."/>
            <person name="Riley R."/>
            <person name="Clum A."/>
            <person name="Nolan M."/>
            <person name="Lipzen A."/>
            <person name="Salamov A."/>
            <person name="Henrissat B."/>
            <person name="Wiebenga A."/>
            <person name="De vries R.P."/>
            <person name="Grigoriev I.V."/>
            <person name="Mortensen U.H."/>
            <person name="Andersen M.R."/>
            <person name="Baker S.E."/>
        </authorList>
    </citation>
    <scope>NUCLEOTIDE SEQUENCE [LARGE SCALE GENOMIC DNA]</scope>
    <source>
        <strain evidence="8 9">CBS 114.80</strain>
    </source>
</reference>
<proteinExistence type="predicted"/>
<feature type="chain" id="PRO_5016103393" description="UDP-glucose 6-dehydrogenase" evidence="6">
    <location>
        <begin position="19"/>
        <end position="558"/>
    </location>
</feature>
<dbReference type="AlphaFoldDB" id="A0A2V5I1I0"/>
<dbReference type="GO" id="GO:0051287">
    <property type="term" value="F:NAD binding"/>
    <property type="evidence" value="ECO:0007669"/>
    <property type="project" value="InterPro"/>
</dbReference>
<organism evidence="8 9">
    <name type="scientific">Aspergillus indologenus CBS 114.80</name>
    <dbReference type="NCBI Taxonomy" id="1450541"/>
    <lineage>
        <taxon>Eukaryota</taxon>
        <taxon>Fungi</taxon>
        <taxon>Dikarya</taxon>
        <taxon>Ascomycota</taxon>
        <taxon>Pezizomycotina</taxon>
        <taxon>Eurotiomycetes</taxon>
        <taxon>Eurotiomycetidae</taxon>
        <taxon>Eurotiales</taxon>
        <taxon>Aspergillaceae</taxon>
        <taxon>Aspergillus</taxon>
        <taxon>Aspergillus subgen. Circumdati</taxon>
    </lineage>
</organism>
<dbReference type="InterPro" id="IPR036291">
    <property type="entry name" value="NAD(P)-bd_dom_sf"/>
</dbReference>
<dbReference type="GO" id="GO:0006024">
    <property type="term" value="P:glycosaminoglycan biosynthetic process"/>
    <property type="evidence" value="ECO:0007669"/>
    <property type="project" value="TreeGrafter"/>
</dbReference>
<evidence type="ECO:0000259" key="7">
    <source>
        <dbReference type="SMART" id="SM00984"/>
    </source>
</evidence>
<name>A0A2V5I1I0_9EURO</name>
<dbReference type="EC" id="1.1.1.22" evidence="2"/>
<dbReference type="Gene3D" id="1.20.5.100">
    <property type="entry name" value="Cytochrome c1, transmembrane anchor, C-terminal"/>
    <property type="match status" value="1"/>
</dbReference>
<dbReference type="Pfam" id="PF03720">
    <property type="entry name" value="UDPG_MGDP_dh_C"/>
    <property type="match status" value="1"/>
</dbReference>
<keyword evidence="9" id="KW-1185">Reference proteome</keyword>
<evidence type="ECO:0000313" key="9">
    <source>
        <dbReference type="Proteomes" id="UP000248817"/>
    </source>
</evidence>
<feature type="domain" description="UDP-glucose/GDP-mannose dehydrogenase C-terminal" evidence="7">
    <location>
        <begin position="424"/>
        <end position="537"/>
    </location>
</feature>
<dbReference type="SUPFAM" id="SSF48179">
    <property type="entry name" value="6-phosphogluconate dehydrogenase C-terminal domain-like"/>
    <property type="match status" value="1"/>
</dbReference>
<dbReference type="InterPro" id="IPR028356">
    <property type="entry name" value="UDPglc_DH_euk"/>
</dbReference>
<evidence type="ECO:0000256" key="4">
    <source>
        <dbReference type="ARBA" id="ARBA00023027"/>
    </source>
</evidence>
<dbReference type="GO" id="GO:0006065">
    <property type="term" value="P:UDP-glucuronate biosynthetic process"/>
    <property type="evidence" value="ECO:0007669"/>
    <property type="project" value="UniProtKB-UniPathway"/>
</dbReference>
<keyword evidence="3" id="KW-0560">Oxidoreductase</keyword>
<feature type="region of interest" description="Disordered" evidence="5">
    <location>
        <begin position="134"/>
        <end position="153"/>
    </location>
</feature>
<evidence type="ECO:0000313" key="8">
    <source>
        <dbReference type="EMBL" id="PYI30609.1"/>
    </source>
</evidence>
<dbReference type="GO" id="GO:0003979">
    <property type="term" value="F:UDP-glucose 6-dehydrogenase activity"/>
    <property type="evidence" value="ECO:0007669"/>
    <property type="project" value="UniProtKB-EC"/>
</dbReference>
<dbReference type="PANTHER" id="PTHR11374:SF57">
    <property type="entry name" value="DEHYDROGENASE UGD1, PUTATIVE (AFU_ORTHOLOGUE AFUA_8G00920)-RELATED"/>
    <property type="match status" value="1"/>
</dbReference>
<evidence type="ECO:0000256" key="3">
    <source>
        <dbReference type="ARBA" id="ARBA00023002"/>
    </source>
</evidence>
<dbReference type="InterPro" id="IPR036220">
    <property type="entry name" value="UDP-Glc/GDP-Man_DH_C_sf"/>
</dbReference>
<feature type="signal peptide" evidence="6">
    <location>
        <begin position="1"/>
        <end position="18"/>
    </location>
</feature>
<comment type="pathway">
    <text evidence="1">Nucleotide-sugar biosynthesis; UDP-alpha-D-glucuronate biosynthesis; UDP-alpha-D-glucuronate from UDP-alpha-D-glucose: step 1/1.</text>
</comment>
<dbReference type="InterPro" id="IPR014026">
    <property type="entry name" value="UDP-Glc/GDP-Man_DH_dimer"/>
</dbReference>
<dbReference type="Proteomes" id="UP000248817">
    <property type="component" value="Unassembled WGS sequence"/>
</dbReference>
<evidence type="ECO:0000256" key="2">
    <source>
        <dbReference type="ARBA" id="ARBA00012954"/>
    </source>
</evidence>
<gene>
    <name evidence="8" type="ORF">BP00DRAFT_426316</name>
</gene>
<dbReference type="InterPro" id="IPR014027">
    <property type="entry name" value="UDP-Glc/GDP-Man_DH_C"/>
</dbReference>
<accession>A0A2V5I1I0</accession>
<dbReference type="SUPFAM" id="SSF52413">
    <property type="entry name" value="UDP-glucose/GDP-mannose dehydrogenase C-terminal domain"/>
    <property type="match status" value="1"/>
</dbReference>
<protein>
    <recommendedName>
        <fullName evidence="2">UDP-glucose 6-dehydrogenase</fullName>
        <ecNumber evidence="2">1.1.1.22</ecNumber>
    </recommendedName>
</protein>
<dbReference type="Gene3D" id="3.40.50.720">
    <property type="entry name" value="NAD(P)-binding Rossmann-like Domain"/>
    <property type="match status" value="2"/>
</dbReference>
<dbReference type="UniPathway" id="UPA00038">
    <property type="reaction ID" value="UER00491"/>
</dbReference>
<dbReference type="GO" id="GO:0005634">
    <property type="term" value="C:nucleus"/>
    <property type="evidence" value="ECO:0007669"/>
    <property type="project" value="TreeGrafter"/>
</dbReference>
<dbReference type="PANTHER" id="PTHR11374">
    <property type="entry name" value="UDP-GLUCOSE DEHYDROGENASE/UDP-MANNAC DEHYDROGENASE"/>
    <property type="match status" value="1"/>
</dbReference>
<keyword evidence="4" id="KW-0520">NAD</keyword>
<dbReference type="Pfam" id="PF00984">
    <property type="entry name" value="UDPG_MGDP_dh"/>
    <property type="match status" value="1"/>
</dbReference>
<keyword evidence="6" id="KW-0732">Signal</keyword>
<dbReference type="Pfam" id="PF03721">
    <property type="entry name" value="UDPG_MGDP_dh_N"/>
    <property type="match status" value="2"/>
</dbReference>
<dbReference type="SUPFAM" id="SSF51735">
    <property type="entry name" value="NAD(P)-binding Rossmann-fold domains"/>
    <property type="match status" value="1"/>
</dbReference>
<sequence length="558" mass="60832">MPFFPLLLVLAGLTLFLSRRRYKAIEAAGDGSPRSPHVVVKGHTYSDSVDGIELRPLPSTKIENVRSACIIGAGHVGALTAIILASQNPHVQFCVVDRDASLIEAWKSDRPPVLEPGLEDLLFDDPPGFAMEASSLPEEAKVNDSSQSQSVERTRRHRKLANLAFSTNIHAGVVSADLVFLCVECYPDASSETREGINLAPLEAAIQAIAQVSTGHKIIVQRSTAPCGIVQRIKKALRKTASPTATFDVLSNPDFLIPGTAIRDLLYPPRVLIGHIFSEDMSVEAITALKRLYLPWVPEERLITMDAWSAELGKIAAHACLAQQISNVQSLSAICESTNANIAHITQTLGLPPQVGLELGGGGAANSHAHTEIRCLIYLARELGLHPVAEYWRAVLQMHEFYRRRTAKRVTERFTGALKDHRVAILGCAGRKDCTVRDRASTAVGLARDLVGIGVQVTVYDPRIPGDQLRSTLRLADASLEAVTVVDSVDAACQGCSALILLTEYDEFSHEQVRWQGVAGQMLGPKVFLDLCGVLDRFKMQQWGFDMLQLGVRQKDAH</sequence>
<dbReference type="InterPro" id="IPR001732">
    <property type="entry name" value="UDP-Glc/GDP-Man_DH_N"/>
</dbReference>
<evidence type="ECO:0000256" key="5">
    <source>
        <dbReference type="SAM" id="MobiDB-lite"/>
    </source>
</evidence>
<dbReference type="InterPro" id="IPR008927">
    <property type="entry name" value="6-PGluconate_DH-like_C_sf"/>
</dbReference>
<evidence type="ECO:0000256" key="6">
    <source>
        <dbReference type="SAM" id="SignalP"/>
    </source>
</evidence>
<dbReference type="SMART" id="SM00984">
    <property type="entry name" value="UDPG_MGDP_dh_C"/>
    <property type="match status" value="1"/>
</dbReference>
<dbReference type="EMBL" id="KZ825513">
    <property type="protein sequence ID" value="PYI30609.1"/>
    <property type="molecule type" value="Genomic_DNA"/>
</dbReference>